<evidence type="ECO:0000313" key="2">
    <source>
        <dbReference type="EMBL" id="GKT19196.1"/>
    </source>
</evidence>
<feature type="region of interest" description="Disordered" evidence="1">
    <location>
        <begin position="1"/>
        <end position="48"/>
    </location>
</feature>
<reference evidence="2" key="1">
    <citation type="submission" date="2022-03" db="EMBL/GenBank/DDBJ databases">
        <title>Draft genome sequence of Aduncisulcus paluster, a free-living microaerophilic Fornicata.</title>
        <authorList>
            <person name="Yuyama I."/>
            <person name="Kume K."/>
            <person name="Tamura T."/>
            <person name="Inagaki Y."/>
            <person name="Hashimoto T."/>
        </authorList>
    </citation>
    <scope>NUCLEOTIDE SEQUENCE</scope>
    <source>
        <strain evidence="2">NY0171</strain>
    </source>
</reference>
<protein>
    <submittedName>
        <fullName evidence="2">Uncharacterized protein</fullName>
    </submittedName>
</protein>
<feature type="compositionally biased region" description="Polar residues" evidence="1">
    <location>
        <begin position="33"/>
        <end position="48"/>
    </location>
</feature>
<sequence length="349" mass="40425">SCPSHDYDHTPSISSPLHKVTPVDIPSDLIGGDSSSQLSHAVQSHSQTSHSRVQHSGWLCGCVEPEYISHVISTFCREEGVWQWKEGEKLRNQKNKELELRRASEKEWREKVKRECHCEDELKQKEMEKIAADIKQEEKVKRECHCEDELKQKEMEKIAADIKQEYLNEQREREKEKAEEEKMKVLRLELREKEAQRQKELRHQKQLLSKFKGGPSLHSQTTELDNISNPVSATTGSSEVPSSTVPSHLHITALQCDEEEDYTEYTYEEEEVTDDAGDRGETGKHKEENGVDAKAETIESYATFQRTTDEKDKLELIRMEEIEEEYEYEEEEYTDTLPSSLSTNSYSEG</sequence>
<feature type="region of interest" description="Disordered" evidence="1">
    <location>
        <begin position="325"/>
        <end position="349"/>
    </location>
</feature>
<feature type="non-terminal residue" evidence="2">
    <location>
        <position position="1"/>
    </location>
</feature>
<proteinExistence type="predicted"/>
<feature type="compositionally biased region" description="Polar residues" evidence="1">
    <location>
        <begin position="217"/>
        <end position="246"/>
    </location>
</feature>
<feature type="compositionally biased region" description="Acidic residues" evidence="1">
    <location>
        <begin position="256"/>
        <end position="275"/>
    </location>
</feature>
<feature type="region of interest" description="Disordered" evidence="1">
    <location>
        <begin position="195"/>
        <end position="309"/>
    </location>
</feature>
<evidence type="ECO:0000313" key="3">
    <source>
        <dbReference type="Proteomes" id="UP001057375"/>
    </source>
</evidence>
<keyword evidence="3" id="KW-1185">Reference proteome</keyword>
<comment type="caution">
    <text evidence="2">The sequence shown here is derived from an EMBL/GenBank/DDBJ whole genome shotgun (WGS) entry which is preliminary data.</text>
</comment>
<dbReference type="Proteomes" id="UP001057375">
    <property type="component" value="Unassembled WGS sequence"/>
</dbReference>
<evidence type="ECO:0000256" key="1">
    <source>
        <dbReference type="SAM" id="MobiDB-lite"/>
    </source>
</evidence>
<organism evidence="2 3">
    <name type="scientific">Aduncisulcus paluster</name>
    <dbReference type="NCBI Taxonomy" id="2918883"/>
    <lineage>
        <taxon>Eukaryota</taxon>
        <taxon>Metamonada</taxon>
        <taxon>Carpediemonas-like organisms</taxon>
        <taxon>Aduncisulcus</taxon>
    </lineage>
</organism>
<dbReference type="EMBL" id="BQXS01012026">
    <property type="protein sequence ID" value="GKT19196.1"/>
    <property type="molecule type" value="Genomic_DNA"/>
</dbReference>
<accession>A0ABQ5JVS5</accession>
<feature type="compositionally biased region" description="Polar residues" evidence="1">
    <location>
        <begin position="336"/>
        <end position="349"/>
    </location>
</feature>
<feature type="compositionally biased region" description="Acidic residues" evidence="1">
    <location>
        <begin position="325"/>
        <end position="334"/>
    </location>
</feature>
<gene>
    <name evidence="2" type="ORF">ADUPG1_011461</name>
</gene>
<feature type="compositionally biased region" description="Basic and acidic residues" evidence="1">
    <location>
        <begin position="276"/>
        <end position="297"/>
    </location>
</feature>
<name>A0ABQ5JVS5_9EUKA</name>